<comment type="function">
    <text evidence="18">Catalyzes the conversion of 3-deoxy-D-arabino-heptulosonate 7-phosphate (DAHP) to dehydroquinate (DHQ).</text>
</comment>
<organism evidence="21 22">
    <name type="scientific">Eiseniibacteriota bacterium</name>
    <dbReference type="NCBI Taxonomy" id="2212470"/>
    <lineage>
        <taxon>Bacteria</taxon>
        <taxon>Candidatus Eiseniibacteriota</taxon>
    </lineage>
</organism>
<evidence type="ECO:0000256" key="12">
    <source>
        <dbReference type="ARBA" id="ARBA00022741"/>
    </source>
</evidence>
<feature type="binding site" evidence="18">
    <location>
        <position position="241"/>
    </location>
    <ligand>
        <name>Zn(2+)</name>
        <dbReference type="ChEBI" id="CHEBI:29105"/>
    </ligand>
</feature>
<comment type="pathway">
    <text evidence="5 18">Metabolic intermediate biosynthesis; chorismate biosynthesis; chorismate from D-erythrose 4-phosphate and phosphoenolpyruvate: step 2/7.</text>
</comment>
<name>A0A849SDB4_UNCEI</name>
<evidence type="ECO:0000256" key="2">
    <source>
        <dbReference type="ARBA" id="ARBA00001911"/>
    </source>
</evidence>
<proteinExistence type="inferred from homology"/>
<evidence type="ECO:0000259" key="19">
    <source>
        <dbReference type="Pfam" id="PF01761"/>
    </source>
</evidence>
<keyword evidence="12 18" id="KW-0547">Nucleotide-binding</keyword>
<dbReference type="GO" id="GO:0003856">
    <property type="term" value="F:3-dehydroquinate synthase activity"/>
    <property type="evidence" value="ECO:0007669"/>
    <property type="project" value="UniProtKB-UniRule"/>
</dbReference>
<evidence type="ECO:0000256" key="3">
    <source>
        <dbReference type="ARBA" id="ARBA00001947"/>
    </source>
</evidence>
<dbReference type="FunFam" id="3.40.50.1970:FF:000007">
    <property type="entry name" value="Pentafunctional AROM polypeptide"/>
    <property type="match status" value="1"/>
</dbReference>
<dbReference type="Pfam" id="PF01761">
    <property type="entry name" value="DHQ_synthase"/>
    <property type="match status" value="1"/>
</dbReference>
<keyword evidence="13 18" id="KW-0862">Zinc</keyword>
<evidence type="ECO:0000256" key="15">
    <source>
        <dbReference type="ARBA" id="ARBA00023141"/>
    </source>
</evidence>
<comment type="cofactor">
    <cofactor evidence="18">
        <name>Co(2+)</name>
        <dbReference type="ChEBI" id="CHEBI:48828"/>
    </cofactor>
    <cofactor evidence="18">
        <name>Zn(2+)</name>
        <dbReference type="ChEBI" id="CHEBI:29105"/>
    </cofactor>
    <text evidence="18">Binds 1 divalent metal cation per subunit. Can use either Co(2+) or Zn(2+).</text>
</comment>
<dbReference type="Proteomes" id="UP000580839">
    <property type="component" value="Unassembled WGS sequence"/>
</dbReference>
<dbReference type="PANTHER" id="PTHR43622:SF7">
    <property type="entry name" value="3-DEHYDROQUINATE SYNTHASE, CHLOROPLASTIC"/>
    <property type="match status" value="1"/>
</dbReference>
<evidence type="ECO:0000256" key="10">
    <source>
        <dbReference type="ARBA" id="ARBA00022605"/>
    </source>
</evidence>
<dbReference type="UniPathway" id="UPA00053">
    <property type="reaction ID" value="UER00085"/>
</dbReference>
<evidence type="ECO:0000256" key="14">
    <source>
        <dbReference type="ARBA" id="ARBA00023027"/>
    </source>
</evidence>
<dbReference type="InterPro" id="IPR016037">
    <property type="entry name" value="DHQ_synth_AroB"/>
</dbReference>
<dbReference type="InterPro" id="IPR030960">
    <property type="entry name" value="DHQS/DOIS_N"/>
</dbReference>
<keyword evidence="17 18" id="KW-0170">Cobalt</keyword>
<evidence type="ECO:0000256" key="9">
    <source>
        <dbReference type="ARBA" id="ARBA00022490"/>
    </source>
</evidence>
<dbReference type="SUPFAM" id="SSF56796">
    <property type="entry name" value="Dehydroquinate synthase-like"/>
    <property type="match status" value="1"/>
</dbReference>
<evidence type="ECO:0000256" key="11">
    <source>
        <dbReference type="ARBA" id="ARBA00022723"/>
    </source>
</evidence>
<dbReference type="EC" id="4.2.3.4" evidence="7 18"/>
<keyword evidence="11 18" id="KW-0479">Metal-binding</keyword>
<feature type="binding site" evidence="18">
    <location>
        <begin position="121"/>
        <end position="122"/>
    </location>
    <ligand>
        <name>NAD(+)</name>
        <dbReference type="ChEBI" id="CHEBI:57540"/>
    </ligand>
</feature>
<dbReference type="Pfam" id="PF24621">
    <property type="entry name" value="DHQS_C"/>
    <property type="match status" value="1"/>
</dbReference>
<dbReference type="InterPro" id="IPR030963">
    <property type="entry name" value="DHQ_synth_fam"/>
</dbReference>
<dbReference type="Gene3D" id="3.40.50.1970">
    <property type="match status" value="1"/>
</dbReference>
<protein>
    <recommendedName>
        <fullName evidence="8 18">3-dehydroquinate synthase</fullName>
        <shortName evidence="18">DHQS</shortName>
        <ecNumber evidence="7 18">4.2.3.4</ecNumber>
    </recommendedName>
</protein>
<evidence type="ECO:0000313" key="22">
    <source>
        <dbReference type="Proteomes" id="UP000580839"/>
    </source>
</evidence>
<evidence type="ECO:0000256" key="1">
    <source>
        <dbReference type="ARBA" id="ARBA00001393"/>
    </source>
</evidence>
<accession>A0A849SDB4</accession>
<keyword evidence="15 18" id="KW-0057">Aromatic amino acid biosynthesis</keyword>
<dbReference type="EMBL" id="JABFRW010000067">
    <property type="protein sequence ID" value="NOT33708.1"/>
    <property type="molecule type" value="Genomic_DNA"/>
</dbReference>
<comment type="caution">
    <text evidence="21">The sequence shown here is derived from an EMBL/GenBank/DDBJ whole genome shotgun (WGS) entry which is preliminary data.</text>
</comment>
<evidence type="ECO:0000256" key="6">
    <source>
        <dbReference type="ARBA" id="ARBA00005412"/>
    </source>
</evidence>
<dbReference type="GO" id="GO:0000166">
    <property type="term" value="F:nucleotide binding"/>
    <property type="evidence" value="ECO:0007669"/>
    <property type="project" value="UniProtKB-KW"/>
</dbReference>
<feature type="binding site" evidence="18">
    <location>
        <begin position="97"/>
        <end position="101"/>
    </location>
    <ligand>
        <name>NAD(+)</name>
        <dbReference type="ChEBI" id="CHEBI:57540"/>
    </ligand>
</feature>
<evidence type="ECO:0000256" key="5">
    <source>
        <dbReference type="ARBA" id="ARBA00004661"/>
    </source>
</evidence>
<evidence type="ECO:0000256" key="8">
    <source>
        <dbReference type="ARBA" id="ARBA00017684"/>
    </source>
</evidence>
<evidence type="ECO:0000256" key="7">
    <source>
        <dbReference type="ARBA" id="ARBA00013031"/>
    </source>
</evidence>
<dbReference type="NCBIfam" id="TIGR01357">
    <property type="entry name" value="aroB"/>
    <property type="match status" value="1"/>
</dbReference>
<feature type="binding site" evidence="18">
    <location>
        <position position="176"/>
    </location>
    <ligand>
        <name>Zn(2+)</name>
        <dbReference type="ChEBI" id="CHEBI:29105"/>
    </ligand>
</feature>
<dbReference type="Gene3D" id="1.20.1090.10">
    <property type="entry name" value="Dehydroquinate synthase-like - alpha domain"/>
    <property type="match status" value="1"/>
</dbReference>
<keyword evidence="14 18" id="KW-0520">NAD</keyword>
<dbReference type="PIRSF" id="PIRSF001455">
    <property type="entry name" value="DHQ_synth"/>
    <property type="match status" value="1"/>
</dbReference>
<evidence type="ECO:0000313" key="21">
    <source>
        <dbReference type="EMBL" id="NOT33708.1"/>
    </source>
</evidence>
<feature type="binding site" evidence="18">
    <location>
        <position position="143"/>
    </location>
    <ligand>
        <name>NAD(+)</name>
        <dbReference type="ChEBI" id="CHEBI:57540"/>
    </ligand>
</feature>
<evidence type="ECO:0000256" key="18">
    <source>
        <dbReference type="HAMAP-Rule" id="MF_00110"/>
    </source>
</evidence>
<dbReference type="PANTHER" id="PTHR43622">
    <property type="entry name" value="3-DEHYDROQUINATE SYNTHASE"/>
    <property type="match status" value="1"/>
</dbReference>
<comment type="similarity">
    <text evidence="6 18">Belongs to the sugar phosphate cyclases superfamily. Dehydroquinate synthase family.</text>
</comment>
<feature type="domain" description="3-dehydroquinate synthase N-terminal" evidence="19">
    <location>
        <begin position="60"/>
        <end position="171"/>
    </location>
</feature>
<evidence type="ECO:0000256" key="4">
    <source>
        <dbReference type="ARBA" id="ARBA00004496"/>
    </source>
</evidence>
<dbReference type="HAMAP" id="MF_00110">
    <property type="entry name" value="DHQ_synthase"/>
    <property type="match status" value="1"/>
</dbReference>
<dbReference type="GO" id="GO:0046872">
    <property type="term" value="F:metal ion binding"/>
    <property type="evidence" value="ECO:0007669"/>
    <property type="project" value="UniProtKB-KW"/>
</dbReference>
<dbReference type="GO" id="GO:0009423">
    <property type="term" value="P:chorismate biosynthetic process"/>
    <property type="evidence" value="ECO:0007669"/>
    <property type="project" value="UniProtKB-UniRule"/>
</dbReference>
<dbReference type="GO" id="GO:0009073">
    <property type="term" value="P:aromatic amino acid family biosynthetic process"/>
    <property type="evidence" value="ECO:0007669"/>
    <property type="project" value="UniProtKB-KW"/>
</dbReference>
<comment type="cofactor">
    <cofactor evidence="3">
        <name>Zn(2+)</name>
        <dbReference type="ChEBI" id="CHEBI:29105"/>
    </cofactor>
</comment>
<evidence type="ECO:0000256" key="13">
    <source>
        <dbReference type="ARBA" id="ARBA00022833"/>
    </source>
</evidence>
<comment type="caution">
    <text evidence="18">Lacks conserved residue(s) required for the propagation of feature annotation.</text>
</comment>
<feature type="domain" description="3-dehydroquinate synthase C-terminal" evidence="20">
    <location>
        <begin position="173"/>
        <end position="317"/>
    </location>
</feature>
<dbReference type="CDD" id="cd08195">
    <property type="entry name" value="DHQS"/>
    <property type="match status" value="1"/>
</dbReference>
<comment type="catalytic activity">
    <reaction evidence="1 18">
        <text>7-phospho-2-dehydro-3-deoxy-D-arabino-heptonate = 3-dehydroquinate + phosphate</text>
        <dbReference type="Rhea" id="RHEA:21968"/>
        <dbReference type="ChEBI" id="CHEBI:32364"/>
        <dbReference type="ChEBI" id="CHEBI:43474"/>
        <dbReference type="ChEBI" id="CHEBI:58394"/>
        <dbReference type="EC" id="4.2.3.4"/>
    </reaction>
</comment>
<dbReference type="AlphaFoldDB" id="A0A849SDB4"/>
<evidence type="ECO:0000259" key="20">
    <source>
        <dbReference type="Pfam" id="PF24621"/>
    </source>
</evidence>
<feature type="binding site" evidence="18">
    <location>
        <position position="258"/>
    </location>
    <ligand>
        <name>Zn(2+)</name>
        <dbReference type="ChEBI" id="CHEBI:29105"/>
    </ligand>
</feature>
<keyword evidence="16 18" id="KW-0456">Lyase</keyword>
<evidence type="ECO:0000256" key="16">
    <source>
        <dbReference type="ARBA" id="ARBA00023239"/>
    </source>
</evidence>
<dbReference type="GO" id="GO:0005737">
    <property type="term" value="C:cytoplasm"/>
    <property type="evidence" value="ECO:0007669"/>
    <property type="project" value="UniProtKB-SubCell"/>
</dbReference>
<sequence length="356" mass="38591">MSSRVVIARGALDLLGRRIRRELPGARRVAVVSDRNVARLYAPRALRTLRHAGLEPELHVLPAGETTKRVASLERLWRGFADQDLGRGDVVVALGGGVIGDLAGFAAATWLRGVAWVGVPTSLLAQVDSSIGGKTGVDQPAGKNLVGAFHQPVLVVVDPALLATLPVRHLRAGLAEVVKLGMAVDAALFRSCERSLDPLTRREPAALTRVIERAIRIKQRVVRSDERERPGGPRTALNFGHTLGHAYEAARDFRGILHGEAVAIGMRFAAALSEHTLGLAPSQRARLERLLDRLKLPRRLRGVRVAALDAAMRLDKKRAGSEPLWVLTPKIGHASVPRPVERRLLKETLVSFGAEN</sequence>
<comment type="cofactor">
    <cofactor evidence="2 18">
        <name>NAD(+)</name>
        <dbReference type="ChEBI" id="CHEBI:57540"/>
    </cofactor>
</comment>
<keyword evidence="9 18" id="KW-0963">Cytoplasm</keyword>
<feature type="binding site" evidence="18">
    <location>
        <position position="134"/>
    </location>
    <ligand>
        <name>NAD(+)</name>
        <dbReference type="ChEBI" id="CHEBI:57540"/>
    </ligand>
</feature>
<dbReference type="GO" id="GO:0008652">
    <property type="term" value="P:amino acid biosynthetic process"/>
    <property type="evidence" value="ECO:0007669"/>
    <property type="project" value="UniProtKB-KW"/>
</dbReference>
<gene>
    <name evidence="18 21" type="primary">aroB</name>
    <name evidence="21" type="ORF">HOP12_05990</name>
</gene>
<keyword evidence="10 18" id="KW-0028">Amino-acid biosynthesis</keyword>
<comment type="subcellular location">
    <subcellularLocation>
        <location evidence="4 18">Cytoplasm</location>
    </subcellularLocation>
</comment>
<evidence type="ECO:0000256" key="17">
    <source>
        <dbReference type="ARBA" id="ARBA00023285"/>
    </source>
</evidence>
<dbReference type="InterPro" id="IPR050071">
    <property type="entry name" value="Dehydroquinate_synthase"/>
</dbReference>
<reference evidence="21 22" key="1">
    <citation type="submission" date="2020-04" db="EMBL/GenBank/DDBJ databases">
        <title>Metagenomic profiling of ammonia- and methane-oxidizing microorganisms in a Dutch drinking water treatment plant.</title>
        <authorList>
            <person name="Poghosyan L."/>
            <person name="Leucker S."/>
        </authorList>
    </citation>
    <scope>NUCLEOTIDE SEQUENCE [LARGE SCALE GENOMIC DNA]</scope>
    <source>
        <strain evidence="21">S-RSF-IL-03</strain>
    </source>
</reference>
<dbReference type="InterPro" id="IPR056179">
    <property type="entry name" value="DHQS_C"/>
</dbReference>